<dbReference type="Gene3D" id="1.10.260.40">
    <property type="entry name" value="lambda repressor-like DNA-binding domains"/>
    <property type="match status" value="1"/>
</dbReference>
<sequence>MFKVDFDQSVTMDKVPSTSAADALQDLMAMHHVTQADFAQHIVISQKQLSFILNRKAYMSITVAKRIEQATGVSARLLAQLDFNYRLAHEDGGDSILVTPFDWANA</sequence>
<keyword evidence="3" id="KW-1185">Reference proteome</keyword>
<dbReference type="SMART" id="SM00530">
    <property type="entry name" value="HTH_XRE"/>
    <property type="match status" value="1"/>
</dbReference>
<dbReference type="EMBL" id="AZFJ01000049">
    <property type="protein sequence ID" value="KRL85772.1"/>
    <property type="molecule type" value="Genomic_DNA"/>
</dbReference>
<dbReference type="RefSeq" id="WP_054651620.1">
    <property type="nucleotide sequence ID" value="NZ_AZFJ01000049.1"/>
</dbReference>
<evidence type="ECO:0000313" key="3">
    <source>
        <dbReference type="Proteomes" id="UP000051922"/>
    </source>
</evidence>
<proteinExistence type="predicted"/>
<dbReference type="STRING" id="1423783.FC50_GL001163"/>
<dbReference type="PATRIC" id="fig|1423783.4.peg.1204"/>
<dbReference type="InterPro" id="IPR010982">
    <property type="entry name" value="Lambda_DNA-bd_dom_sf"/>
</dbReference>
<feature type="domain" description="HTH cro/C1-type" evidence="1">
    <location>
        <begin position="24"/>
        <end position="78"/>
    </location>
</feature>
<dbReference type="AlphaFoldDB" id="A0A0R1TX36"/>
<comment type="caution">
    <text evidence="2">The sequence shown here is derived from an EMBL/GenBank/DDBJ whole genome shotgun (WGS) entry which is preliminary data.</text>
</comment>
<dbReference type="Pfam" id="PF01381">
    <property type="entry name" value="HTH_3"/>
    <property type="match status" value="1"/>
</dbReference>
<evidence type="ECO:0000313" key="2">
    <source>
        <dbReference type="EMBL" id="KRL85772.1"/>
    </source>
</evidence>
<reference evidence="2 3" key="1">
    <citation type="journal article" date="2015" name="Genome Announc.">
        <title>Expanding the biotechnology potential of lactobacilli through comparative genomics of 213 strains and associated genera.</title>
        <authorList>
            <person name="Sun Z."/>
            <person name="Harris H.M."/>
            <person name="McCann A."/>
            <person name="Guo C."/>
            <person name="Argimon S."/>
            <person name="Zhang W."/>
            <person name="Yang X."/>
            <person name="Jeffery I.B."/>
            <person name="Cooney J.C."/>
            <person name="Kagawa T.F."/>
            <person name="Liu W."/>
            <person name="Song Y."/>
            <person name="Salvetti E."/>
            <person name="Wrobel A."/>
            <person name="Rasinkangas P."/>
            <person name="Parkhill J."/>
            <person name="Rea M.C."/>
            <person name="O'Sullivan O."/>
            <person name="Ritari J."/>
            <person name="Douillard F.P."/>
            <person name="Paul Ross R."/>
            <person name="Yang R."/>
            <person name="Briner A.E."/>
            <person name="Felis G.E."/>
            <person name="de Vos W.M."/>
            <person name="Barrangou R."/>
            <person name="Klaenhammer T.R."/>
            <person name="Caufield P.W."/>
            <person name="Cui Y."/>
            <person name="Zhang H."/>
            <person name="O'Toole P.W."/>
        </authorList>
    </citation>
    <scope>NUCLEOTIDE SEQUENCE [LARGE SCALE GENOMIC DNA]</scope>
    <source>
        <strain evidence="2 3">DSM 15945</strain>
    </source>
</reference>
<dbReference type="InterPro" id="IPR001387">
    <property type="entry name" value="Cro/C1-type_HTH"/>
</dbReference>
<gene>
    <name evidence="2" type="ORF">FC50_GL001163</name>
</gene>
<accession>A0A0R1TX36</accession>
<name>A0A0R1TX36_9LACO</name>
<evidence type="ECO:0000259" key="1">
    <source>
        <dbReference type="PROSITE" id="PS50943"/>
    </source>
</evidence>
<dbReference type="PROSITE" id="PS50943">
    <property type="entry name" value="HTH_CROC1"/>
    <property type="match status" value="1"/>
</dbReference>
<dbReference type="SUPFAM" id="SSF47413">
    <property type="entry name" value="lambda repressor-like DNA-binding domains"/>
    <property type="match status" value="1"/>
</dbReference>
<dbReference type="GO" id="GO:0003677">
    <property type="term" value="F:DNA binding"/>
    <property type="evidence" value="ECO:0007669"/>
    <property type="project" value="InterPro"/>
</dbReference>
<dbReference type="Proteomes" id="UP000051922">
    <property type="component" value="Unassembled WGS sequence"/>
</dbReference>
<protein>
    <recommendedName>
        <fullName evidence="1">HTH cro/C1-type domain-containing protein</fullName>
    </recommendedName>
</protein>
<dbReference type="OrthoDB" id="2316304at2"/>
<dbReference type="CDD" id="cd00093">
    <property type="entry name" value="HTH_XRE"/>
    <property type="match status" value="1"/>
</dbReference>
<organism evidence="2 3">
    <name type="scientific">Lacticaseibacillus pantheris DSM 15945 = JCM 12539 = NBRC 106106</name>
    <dbReference type="NCBI Taxonomy" id="1423783"/>
    <lineage>
        <taxon>Bacteria</taxon>
        <taxon>Bacillati</taxon>
        <taxon>Bacillota</taxon>
        <taxon>Bacilli</taxon>
        <taxon>Lactobacillales</taxon>
        <taxon>Lactobacillaceae</taxon>
        <taxon>Lacticaseibacillus</taxon>
    </lineage>
</organism>